<name>A0ABW5ZPC2_9FLAO</name>
<organism evidence="1 2">
    <name type="scientific">Psychroserpens luteus</name>
    <dbReference type="NCBI Taxonomy" id="1434066"/>
    <lineage>
        <taxon>Bacteria</taxon>
        <taxon>Pseudomonadati</taxon>
        <taxon>Bacteroidota</taxon>
        <taxon>Flavobacteriia</taxon>
        <taxon>Flavobacteriales</taxon>
        <taxon>Flavobacteriaceae</taxon>
        <taxon>Psychroserpens</taxon>
    </lineage>
</organism>
<keyword evidence="2" id="KW-1185">Reference proteome</keyword>
<comment type="caution">
    <text evidence="1">The sequence shown here is derived from an EMBL/GenBank/DDBJ whole genome shotgun (WGS) entry which is preliminary data.</text>
</comment>
<sequence length="130" mass="15337">MTWLKSIFKVKPPIDELIGSWTTSGFMFFKRDIHHLLCFQTEGKGYYQIIDYVNGGDTTKTTDLEWKRINSTTVWLRKIDGLDEATIKYNMIPSHDEPMKQLKLYDNNYALGKSKRMSFWIIEEVLYKGI</sequence>
<accession>A0ABW5ZPC2</accession>
<proteinExistence type="predicted"/>
<gene>
    <name evidence="1" type="ORF">ACFS29_01430</name>
</gene>
<evidence type="ECO:0000313" key="1">
    <source>
        <dbReference type="EMBL" id="MFD2914285.1"/>
    </source>
</evidence>
<dbReference type="EMBL" id="JBHUOS010000001">
    <property type="protein sequence ID" value="MFD2914285.1"/>
    <property type="molecule type" value="Genomic_DNA"/>
</dbReference>
<protein>
    <recommendedName>
        <fullName evidence="3">Lipocalin-like domain-containing protein</fullName>
    </recommendedName>
</protein>
<dbReference type="Proteomes" id="UP001597548">
    <property type="component" value="Unassembled WGS sequence"/>
</dbReference>
<evidence type="ECO:0000313" key="2">
    <source>
        <dbReference type="Proteomes" id="UP001597548"/>
    </source>
</evidence>
<dbReference type="RefSeq" id="WP_194507367.1">
    <property type="nucleotide sequence ID" value="NZ_JADILU010000002.1"/>
</dbReference>
<reference evidence="2" key="1">
    <citation type="journal article" date="2019" name="Int. J. Syst. Evol. Microbiol.">
        <title>The Global Catalogue of Microorganisms (GCM) 10K type strain sequencing project: providing services to taxonomists for standard genome sequencing and annotation.</title>
        <authorList>
            <consortium name="The Broad Institute Genomics Platform"/>
            <consortium name="The Broad Institute Genome Sequencing Center for Infectious Disease"/>
            <person name="Wu L."/>
            <person name="Ma J."/>
        </authorList>
    </citation>
    <scope>NUCLEOTIDE SEQUENCE [LARGE SCALE GENOMIC DNA]</scope>
    <source>
        <strain evidence="2">KCTC 32514</strain>
    </source>
</reference>
<evidence type="ECO:0008006" key="3">
    <source>
        <dbReference type="Google" id="ProtNLM"/>
    </source>
</evidence>